<dbReference type="STRING" id="1441469.A0A1Q5QAE2"/>
<dbReference type="PANTHER" id="PTHR48220">
    <property type="match status" value="1"/>
</dbReference>
<organism evidence="2 3">
    <name type="scientific">Talaromyces atroroseus</name>
    <dbReference type="NCBI Taxonomy" id="1441469"/>
    <lineage>
        <taxon>Eukaryota</taxon>
        <taxon>Fungi</taxon>
        <taxon>Dikarya</taxon>
        <taxon>Ascomycota</taxon>
        <taxon>Pezizomycotina</taxon>
        <taxon>Eurotiomycetes</taxon>
        <taxon>Eurotiomycetidae</taxon>
        <taxon>Eurotiales</taxon>
        <taxon>Trichocomaceae</taxon>
        <taxon>Talaromyces</taxon>
        <taxon>Talaromyces sect. Trachyspermi</taxon>
    </lineage>
</organism>
<evidence type="ECO:0000313" key="2">
    <source>
        <dbReference type="EMBL" id="OKL62729.1"/>
    </source>
</evidence>
<proteinExistence type="predicted"/>
<dbReference type="AlphaFoldDB" id="A0A1Q5QAE2"/>
<sequence length="138" mass="15469">MGGIVIGLLTLFWRGFHLRCPDYSGRGTHANYAIAGIHDHTINLPFGPVNDNASNGTLWDPTGNYYAYSYDNMRNSFTPHDSGYPVNWLYSNGQWGDMQLAGPDGVFAEYKYTGGPNGPKFKHLVRSNVSQWRYLQCA</sequence>
<comment type="caution">
    <text evidence="2">The sequence shown here is derived from an EMBL/GenBank/DDBJ whole genome shotgun (WGS) entry which is preliminary data.</text>
</comment>
<dbReference type="GO" id="GO:0006623">
    <property type="term" value="P:protein targeting to vacuole"/>
    <property type="evidence" value="ECO:0007669"/>
    <property type="project" value="TreeGrafter"/>
</dbReference>
<name>A0A1Q5QAE2_TALAT</name>
<reference evidence="2 3" key="1">
    <citation type="submission" date="2015-06" db="EMBL/GenBank/DDBJ databases">
        <title>Talaromyces atroroseus IBT 11181 draft genome.</title>
        <authorList>
            <person name="Rasmussen K.B."/>
            <person name="Rasmussen S."/>
            <person name="Petersen B."/>
            <person name="Sicheritz-Ponten T."/>
            <person name="Mortensen U.H."/>
            <person name="Thrane U."/>
        </authorList>
    </citation>
    <scope>NUCLEOTIDE SEQUENCE [LARGE SCALE GENOMIC DNA]</scope>
    <source>
        <strain evidence="2 3">IBT 11181</strain>
    </source>
</reference>
<dbReference type="GeneID" id="31001654"/>
<dbReference type="InterPro" id="IPR053102">
    <property type="entry name" value="VPS_Associated"/>
</dbReference>
<gene>
    <name evidence="2" type="ORF">UA08_01899</name>
</gene>
<keyword evidence="1" id="KW-0732">Signal</keyword>
<accession>A0A1Q5QAE2</accession>
<dbReference type="RefSeq" id="XP_020122850.1">
    <property type="nucleotide sequence ID" value="XM_020261614.1"/>
</dbReference>
<dbReference type="OrthoDB" id="188042at2759"/>
<evidence type="ECO:0000313" key="3">
    <source>
        <dbReference type="Proteomes" id="UP000214365"/>
    </source>
</evidence>
<protein>
    <recommendedName>
        <fullName evidence="4">RHS repeat-associated core domain-containing protein</fullName>
    </recommendedName>
</protein>
<dbReference type="EMBL" id="LFMY01000002">
    <property type="protein sequence ID" value="OKL62729.1"/>
    <property type="molecule type" value="Genomic_DNA"/>
</dbReference>
<dbReference type="PANTHER" id="PTHR48220:SF1">
    <property type="entry name" value="VACUOLAR PROTEIN SORTING-ASSOCIATED PROTEIN 62-RELATED"/>
    <property type="match status" value="1"/>
</dbReference>
<feature type="chain" id="PRO_5012863693" description="RHS repeat-associated core domain-containing protein" evidence="1">
    <location>
        <begin position="19"/>
        <end position="138"/>
    </location>
</feature>
<dbReference type="GO" id="GO:0000329">
    <property type="term" value="C:fungal-type vacuole membrane"/>
    <property type="evidence" value="ECO:0007669"/>
    <property type="project" value="TreeGrafter"/>
</dbReference>
<feature type="signal peptide" evidence="1">
    <location>
        <begin position="1"/>
        <end position="18"/>
    </location>
</feature>
<evidence type="ECO:0008006" key="4">
    <source>
        <dbReference type="Google" id="ProtNLM"/>
    </source>
</evidence>
<evidence type="ECO:0000256" key="1">
    <source>
        <dbReference type="SAM" id="SignalP"/>
    </source>
</evidence>
<keyword evidence="3" id="KW-1185">Reference proteome</keyword>
<dbReference type="Proteomes" id="UP000214365">
    <property type="component" value="Unassembled WGS sequence"/>
</dbReference>